<dbReference type="EMBL" id="JBHTLU010000047">
    <property type="protein sequence ID" value="MFD1224724.1"/>
    <property type="molecule type" value="Genomic_DNA"/>
</dbReference>
<protein>
    <submittedName>
        <fullName evidence="3">TRAP transporter permease</fullName>
    </submittedName>
</protein>
<sequence>MKKFLSLPSLIAIAWSVFQLYTASFGSFPSVTQRAIHVGFALALTFSLFNAKKEHTSTLSKVYNYALAVLGLIPGFYIAFSSERLNSRIPYVDDITALDWIIGVLTVLLLLEASRRTVGYAMTLLAVMFLLYGFIGPSLSGLLQHRGMNFTEMVDLQFLSVDGIFGSPVGVSVDFVFYFILFGAFLEISGGGKLFIDIAHTITRRTVGGPAKAAVVASSLMGTISGSAAANVASVGIFTIPLMRKSGYTGMFAASVEALASTGGQILPPIMGAAAFIMADMLGVKYSAVCLAALIPAILYYLSVYVMVDLKARKEGMGRSEVEDEHAVEKKEILNRLHLLIPLALLVVLIFAGFTLQKAAFWSIVVIVITSFIRKNTRFTLVKIFEALESGAKQSIQVAIPCAVAGIIVGVIVYSGLGLKFTSLIIEFSMGNYVISLLLVCLACIILGMGMPTTSAYIMAAVLMAPALQQFGVEKMTAHMFVFYLACLSMITPPVALASYSAAGIAGTKPFQTGFVAFYYGIPVLLIPFAFIMSPELLLIGDWQHIVLAVFFTCAGIFALCAAVVGYMFRDMNILIRLGFYIVSICMIVPEIISSIVGLAGLIVLCIYQKYTKPQVKQVLSHDGGGV</sequence>
<evidence type="ECO:0000313" key="4">
    <source>
        <dbReference type="Proteomes" id="UP001597180"/>
    </source>
</evidence>
<feature type="transmembrane region" description="Helical" evidence="1">
    <location>
        <begin position="581"/>
        <end position="608"/>
    </location>
</feature>
<feature type="transmembrane region" description="Helical" evidence="1">
    <location>
        <begin position="515"/>
        <end position="534"/>
    </location>
</feature>
<feature type="domain" description="TRAP C4-dicarboxylate transport system permease DctM subunit" evidence="2">
    <location>
        <begin position="106"/>
        <end position="540"/>
    </location>
</feature>
<dbReference type="InterPro" id="IPR010656">
    <property type="entry name" value="DctM"/>
</dbReference>
<feature type="transmembrane region" description="Helical" evidence="1">
    <location>
        <begin position="546"/>
        <end position="569"/>
    </location>
</feature>
<evidence type="ECO:0000313" key="3">
    <source>
        <dbReference type="EMBL" id="MFD1224724.1"/>
    </source>
</evidence>
<proteinExistence type="predicted"/>
<keyword evidence="4" id="KW-1185">Reference proteome</keyword>
<feature type="transmembrane region" description="Helical" evidence="1">
    <location>
        <begin position="118"/>
        <end position="135"/>
    </location>
</feature>
<feature type="transmembrane region" description="Helical" evidence="1">
    <location>
        <begin position="35"/>
        <end position="51"/>
    </location>
</feature>
<reference evidence="4" key="1">
    <citation type="journal article" date="2019" name="Int. J. Syst. Evol. Microbiol.">
        <title>The Global Catalogue of Microorganisms (GCM) 10K type strain sequencing project: providing services to taxonomists for standard genome sequencing and annotation.</title>
        <authorList>
            <consortium name="The Broad Institute Genomics Platform"/>
            <consortium name="The Broad Institute Genome Sequencing Center for Infectious Disease"/>
            <person name="Wu L."/>
            <person name="Ma J."/>
        </authorList>
    </citation>
    <scope>NUCLEOTIDE SEQUENCE [LARGE SCALE GENOMIC DNA]</scope>
    <source>
        <strain evidence="4">CCUG 53270</strain>
    </source>
</reference>
<organism evidence="3 4">
    <name type="scientific">Paenibacillus vulneris</name>
    <dbReference type="NCBI Taxonomy" id="1133364"/>
    <lineage>
        <taxon>Bacteria</taxon>
        <taxon>Bacillati</taxon>
        <taxon>Bacillota</taxon>
        <taxon>Bacilli</taxon>
        <taxon>Bacillales</taxon>
        <taxon>Paenibacillaceae</taxon>
        <taxon>Paenibacillus</taxon>
    </lineage>
</organism>
<dbReference type="NCBIfam" id="TIGR02123">
    <property type="entry name" value="TRAP_fused"/>
    <property type="match status" value="1"/>
</dbReference>
<keyword evidence="1" id="KW-0472">Membrane</keyword>
<evidence type="ECO:0000256" key="1">
    <source>
        <dbReference type="SAM" id="Phobius"/>
    </source>
</evidence>
<dbReference type="PANTHER" id="PTHR43849">
    <property type="entry name" value="BLL3936 PROTEIN"/>
    <property type="match status" value="1"/>
</dbReference>
<dbReference type="Pfam" id="PF06808">
    <property type="entry name" value="DctM"/>
    <property type="match status" value="1"/>
</dbReference>
<feature type="transmembrane region" description="Helical" evidence="1">
    <location>
        <begin position="63"/>
        <end position="80"/>
    </location>
</feature>
<feature type="transmembrane region" description="Helical" evidence="1">
    <location>
        <begin position="437"/>
        <end position="460"/>
    </location>
</feature>
<evidence type="ECO:0000259" key="2">
    <source>
        <dbReference type="Pfam" id="PF06808"/>
    </source>
</evidence>
<keyword evidence="1" id="KW-1133">Transmembrane helix</keyword>
<dbReference type="InterPro" id="IPR011853">
    <property type="entry name" value="TRAP_DctM-Dct_fused"/>
</dbReference>
<feature type="transmembrane region" description="Helical" evidence="1">
    <location>
        <begin position="252"/>
        <end position="278"/>
    </location>
</feature>
<feature type="transmembrane region" description="Helical" evidence="1">
    <location>
        <begin position="398"/>
        <end position="417"/>
    </location>
</feature>
<name>A0ABW3UWU0_9BACL</name>
<feature type="transmembrane region" description="Helical" evidence="1">
    <location>
        <begin position="284"/>
        <end position="308"/>
    </location>
</feature>
<gene>
    <name evidence="3" type="ORF">ACFQ4B_31900</name>
</gene>
<dbReference type="PANTHER" id="PTHR43849:SF2">
    <property type="entry name" value="BLL3936 PROTEIN"/>
    <property type="match status" value="1"/>
</dbReference>
<feature type="transmembrane region" description="Helical" evidence="1">
    <location>
        <begin position="481"/>
        <end position="503"/>
    </location>
</feature>
<comment type="caution">
    <text evidence="3">The sequence shown here is derived from an EMBL/GenBank/DDBJ whole genome shotgun (WGS) entry which is preliminary data.</text>
</comment>
<dbReference type="Proteomes" id="UP001597180">
    <property type="component" value="Unassembled WGS sequence"/>
</dbReference>
<feature type="transmembrane region" description="Helical" evidence="1">
    <location>
        <begin position="95"/>
        <end position="111"/>
    </location>
</feature>
<dbReference type="RefSeq" id="WP_345587518.1">
    <property type="nucleotide sequence ID" value="NZ_BAABJG010000010.1"/>
</dbReference>
<keyword evidence="1" id="KW-0812">Transmembrane</keyword>
<accession>A0ABW3UWU0</accession>